<evidence type="ECO:0000256" key="3">
    <source>
        <dbReference type="PROSITE-ProRule" id="PRU00110"/>
    </source>
</evidence>
<evidence type="ECO:0000256" key="2">
    <source>
        <dbReference type="ARBA" id="ARBA00023012"/>
    </source>
</evidence>
<evidence type="ECO:0000259" key="5">
    <source>
        <dbReference type="PROSITE" id="PS50894"/>
    </source>
</evidence>
<dbReference type="GO" id="GO:0000160">
    <property type="term" value="P:phosphorelay signal transduction system"/>
    <property type="evidence" value="ECO:0007669"/>
    <property type="project" value="UniProtKB-UniRule"/>
</dbReference>
<dbReference type="GO" id="GO:0043424">
    <property type="term" value="F:protein histidine kinase binding"/>
    <property type="evidence" value="ECO:0007669"/>
    <property type="project" value="UniProtKB-UniRule"/>
</dbReference>
<dbReference type="AlphaFoldDB" id="A0AAW2UII0"/>
<comment type="function">
    <text evidence="4">Functions as a two-component phosphorelay mediators between cytokinin sensor histidine kinases and response regulators (B-type ARRs). Plays an important role in propagating cytokinin signal transduction.</text>
</comment>
<dbReference type="PANTHER" id="PTHR28242">
    <property type="entry name" value="PHOSPHORELAY INTERMEDIATE PROTEIN YPD1"/>
    <property type="match status" value="1"/>
</dbReference>
<dbReference type="InterPro" id="IPR008207">
    <property type="entry name" value="Sig_transdc_His_kin_Hpt_dom"/>
</dbReference>
<dbReference type="InterPro" id="IPR045871">
    <property type="entry name" value="AHP1-5/YPD1"/>
</dbReference>
<dbReference type="PANTHER" id="PTHR28242:SF43">
    <property type="entry name" value="HISTIDINE-CONTAINING PHOSPHOTRANSFER PROTEIN 4"/>
    <property type="match status" value="1"/>
</dbReference>
<proteinExistence type="predicted"/>
<feature type="domain" description="HPt" evidence="5">
    <location>
        <begin position="33"/>
        <end position="128"/>
    </location>
</feature>
<dbReference type="InterPro" id="IPR036641">
    <property type="entry name" value="HPT_dom_sf"/>
</dbReference>
<gene>
    <name evidence="6" type="ORF">Slati_3350000</name>
</gene>
<dbReference type="FunFam" id="1.20.120.160:FF:000005">
    <property type="entry name" value="Histidine-containing phosphotransfer protein 4"/>
    <property type="match status" value="1"/>
</dbReference>
<reference evidence="6" key="1">
    <citation type="submission" date="2020-06" db="EMBL/GenBank/DDBJ databases">
        <authorList>
            <person name="Li T."/>
            <person name="Hu X."/>
            <person name="Zhang T."/>
            <person name="Song X."/>
            <person name="Zhang H."/>
            <person name="Dai N."/>
            <person name="Sheng W."/>
            <person name="Hou X."/>
            <person name="Wei L."/>
        </authorList>
    </citation>
    <scope>NUCLEOTIDE SEQUENCE</scope>
    <source>
        <strain evidence="6">KEN1</strain>
        <tissue evidence="6">Leaf</tissue>
    </source>
</reference>
<dbReference type="Pfam" id="PF01627">
    <property type="entry name" value="Hpt"/>
    <property type="match status" value="1"/>
</dbReference>
<comment type="caution">
    <text evidence="6">The sequence shown here is derived from an EMBL/GenBank/DDBJ whole genome shotgun (WGS) entry which is preliminary data.</text>
</comment>
<sequence length="145" mass="16901">MQRQLANMKQSLFDQGYLDEQFIQLEELQDDSNPNFVEEVVTLYYRDSARLIHNIDQALEKNPLDFGKLDSYMHQFKGSSSSIGAKKVKIECTQFREYCRTGNAEGCKKTFQQLKKEYTTLKKKLEVYFQVARQAGPVEKACRPK</sequence>
<dbReference type="PROSITE" id="PS50894">
    <property type="entry name" value="HPT"/>
    <property type="match status" value="1"/>
</dbReference>
<accession>A0AAW2UII0</accession>
<dbReference type="GO" id="GO:0009736">
    <property type="term" value="P:cytokinin-activated signaling pathway"/>
    <property type="evidence" value="ECO:0007669"/>
    <property type="project" value="UniProtKB-KW"/>
</dbReference>
<dbReference type="Gene3D" id="1.20.120.160">
    <property type="entry name" value="HPT domain"/>
    <property type="match status" value="1"/>
</dbReference>
<name>A0AAW2UII0_9LAMI</name>
<dbReference type="GO" id="GO:0005829">
    <property type="term" value="C:cytosol"/>
    <property type="evidence" value="ECO:0007669"/>
    <property type="project" value="UniProtKB-SubCell"/>
</dbReference>
<evidence type="ECO:0000256" key="4">
    <source>
        <dbReference type="RuleBase" id="RU369004"/>
    </source>
</evidence>
<dbReference type="GO" id="GO:0005634">
    <property type="term" value="C:nucleus"/>
    <property type="evidence" value="ECO:0007669"/>
    <property type="project" value="UniProtKB-SubCell"/>
</dbReference>
<comment type="subcellular location">
    <subcellularLocation>
        <location evidence="4">Cytoplasm</location>
        <location evidence="4">Cytosol</location>
    </subcellularLocation>
    <subcellularLocation>
        <location evidence="4">Nucleus</location>
    </subcellularLocation>
</comment>
<reference evidence="6" key="2">
    <citation type="journal article" date="2024" name="Plant">
        <title>Genomic evolution and insights into agronomic trait innovations of Sesamum species.</title>
        <authorList>
            <person name="Miao H."/>
            <person name="Wang L."/>
            <person name="Qu L."/>
            <person name="Liu H."/>
            <person name="Sun Y."/>
            <person name="Le M."/>
            <person name="Wang Q."/>
            <person name="Wei S."/>
            <person name="Zheng Y."/>
            <person name="Lin W."/>
            <person name="Duan Y."/>
            <person name="Cao H."/>
            <person name="Xiong S."/>
            <person name="Wang X."/>
            <person name="Wei L."/>
            <person name="Li C."/>
            <person name="Ma Q."/>
            <person name="Ju M."/>
            <person name="Zhao R."/>
            <person name="Li G."/>
            <person name="Mu C."/>
            <person name="Tian Q."/>
            <person name="Mei H."/>
            <person name="Zhang T."/>
            <person name="Gao T."/>
            <person name="Zhang H."/>
        </authorList>
    </citation>
    <scope>NUCLEOTIDE SEQUENCE</scope>
    <source>
        <strain evidence="6">KEN1</strain>
    </source>
</reference>
<feature type="modified residue" description="Phosphohistidine" evidence="3">
    <location>
        <position position="74"/>
    </location>
</feature>
<evidence type="ECO:0000313" key="6">
    <source>
        <dbReference type="EMBL" id="KAL0415181.1"/>
    </source>
</evidence>
<keyword evidence="3" id="KW-0597">Phosphoprotein</keyword>
<evidence type="ECO:0000256" key="1">
    <source>
        <dbReference type="ARBA" id="ARBA00022864"/>
    </source>
</evidence>
<keyword evidence="1 4" id="KW-0932">Cytokinin signaling pathway</keyword>
<dbReference type="EMBL" id="JACGWN010000012">
    <property type="protein sequence ID" value="KAL0415181.1"/>
    <property type="molecule type" value="Genomic_DNA"/>
</dbReference>
<keyword evidence="2 4" id="KW-0902">Two-component regulatory system</keyword>
<comment type="domain">
    <text evidence="4">Histidine-containing phosphotransfer domain (HPt) contains an active histidine that mediates the phosphotransfer.</text>
</comment>
<protein>
    <recommendedName>
        <fullName evidence="4">Histidine-containing phosphotransfer protein</fullName>
    </recommendedName>
</protein>
<dbReference type="SUPFAM" id="SSF47226">
    <property type="entry name" value="Histidine-containing phosphotransfer domain, HPT domain"/>
    <property type="match status" value="1"/>
</dbReference>
<organism evidence="6">
    <name type="scientific">Sesamum latifolium</name>
    <dbReference type="NCBI Taxonomy" id="2727402"/>
    <lineage>
        <taxon>Eukaryota</taxon>
        <taxon>Viridiplantae</taxon>
        <taxon>Streptophyta</taxon>
        <taxon>Embryophyta</taxon>
        <taxon>Tracheophyta</taxon>
        <taxon>Spermatophyta</taxon>
        <taxon>Magnoliopsida</taxon>
        <taxon>eudicotyledons</taxon>
        <taxon>Gunneridae</taxon>
        <taxon>Pentapetalae</taxon>
        <taxon>asterids</taxon>
        <taxon>lamiids</taxon>
        <taxon>Lamiales</taxon>
        <taxon>Pedaliaceae</taxon>
        <taxon>Sesamum</taxon>
    </lineage>
</organism>
<dbReference type="GO" id="GO:0009927">
    <property type="term" value="F:histidine phosphotransfer kinase activity"/>
    <property type="evidence" value="ECO:0007669"/>
    <property type="project" value="UniProtKB-UniRule"/>
</dbReference>